<dbReference type="InterPro" id="IPR054722">
    <property type="entry name" value="PolX-like_BBD"/>
</dbReference>
<dbReference type="PANTHER" id="PTHR42648:SF18">
    <property type="entry name" value="RETROTRANSPOSON, UNCLASSIFIED-LIKE PROTEIN"/>
    <property type="match status" value="1"/>
</dbReference>
<proteinExistence type="predicted"/>
<dbReference type="GO" id="GO:0004190">
    <property type="term" value="F:aspartic-type endopeptidase activity"/>
    <property type="evidence" value="ECO:0007669"/>
    <property type="project" value="UniProtKB-KW"/>
</dbReference>
<dbReference type="InterPro" id="IPR012337">
    <property type="entry name" value="RNaseH-like_sf"/>
</dbReference>
<dbReference type="GO" id="GO:0003676">
    <property type="term" value="F:nucleic acid binding"/>
    <property type="evidence" value="ECO:0007669"/>
    <property type="project" value="InterPro"/>
</dbReference>
<dbReference type="Pfam" id="PF22936">
    <property type="entry name" value="Pol_BBD"/>
    <property type="match status" value="1"/>
</dbReference>
<dbReference type="Pfam" id="PF00665">
    <property type="entry name" value="rve"/>
    <property type="match status" value="1"/>
</dbReference>
<dbReference type="InterPro" id="IPR043502">
    <property type="entry name" value="DNA/RNA_pol_sf"/>
</dbReference>
<dbReference type="PROSITE" id="PS50994">
    <property type="entry name" value="INTEGRASE"/>
    <property type="match status" value="1"/>
</dbReference>
<dbReference type="Pfam" id="PF14223">
    <property type="entry name" value="Retrotran_gag_2"/>
    <property type="match status" value="1"/>
</dbReference>
<feature type="compositionally biased region" description="Polar residues" evidence="5">
    <location>
        <begin position="252"/>
        <end position="267"/>
    </location>
</feature>
<evidence type="ECO:0000256" key="1">
    <source>
        <dbReference type="ARBA" id="ARBA00022670"/>
    </source>
</evidence>
<evidence type="ECO:0000256" key="5">
    <source>
        <dbReference type="SAM" id="MobiDB-lite"/>
    </source>
</evidence>
<dbReference type="InterPro" id="IPR001584">
    <property type="entry name" value="Integrase_cat-core"/>
</dbReference>
<dbReference type="Pfam" id="PF13976">
    <property type="entry name" value="gag_pre-integrs"/>
    <property type="match status" value="1"/>
</dbReference>
<evidence type="ECO:0000256" key="2">
    <source>
        <dbReference type="ARBA" id="ARBA00022723"/>
    </source>
</evidence>
<evidence type="ECO:0000313" key="7">
    <source>
        <dbReference type="EMBL" id="KAI5321306.1"/>
    </source>
</evidence>
<sequence length="870" mass="98969">MAGFGSSEVRTPIFSGENYEFWRIRMTTIFKSHGLWKLVEKGISISDSKKKVEGCSEEEVDEKTAAVYMQDAKALGIIQTAVSDQIFPRIANAGTAKMAWDLLYGEYHGGDQVRSIKLQNLRREFEYARMRDDETLYGYLTRLNDLINQMKTFGEILTNERLVQKVLISLSKPYDPICLVIENTKSLETVELQEVVAILKSQEQRFDLHNVDTIERAFASLSVNSKGQQSKNHSKSQKNWNPKGKPWESKGKPQQNHYAPNHSFGSPQQTTQYAAKLQCKANCVNQTEVTGNLFFANSVISDVKRNGNWYIDSGCSNHMTGSAELLVDIRTNFCGKVQMPTGNLVDVAGIGSLVIETSVGKKYIREVMFLPGLKENLLSVGQMDEHGYHLLFGGGMCCIFDGPSLDKLVIKVKMKNNRCYPLSLMQNDQIALRASVTECTWIWHKRLGHLNLRSLKQLRDQSMVHGLPYLEEINGVCEGCQLGKQHRDWFPKGQAWRARNPLELKHTDLCGPMQTESIAENRFFMLLIDDCTRMTWVYFLKYKSDAITCFRKFKSMVELQSGFKVKCVRSDRGGEFTSSEFSKLCEEGGIQRQLTTAYTPQQNGVVERKNRTVMEMAKAILHEKNMPYSLWAEAVHTAVYLLNRSPTKALENITSFEAYSGRKPEVDNNCASPCSSPQAEEQERNIHDTAEITKPYDHTPVKWRSINDIMAQCNLYIVEPEKYEEAAQDQSWIKAMEDELSVIEKNGTWELVNRPSDKQVIGVKSMFKTKLNLDSSVQKNKARLVAKGYVQKPGIEYNETFAPVARLDTIRTLIALAAQKGWKLYQLDVKSAFLNGKLQEEVYVEQPEGFVIQGKEDRVYRLHKALYGLK</sequence>
<keyword evidence="8" id="KW-1185">Reference proteome</keyword>
<evidence type="ECO:0000256" key="4">
    <source>
        <dbReference type="ARBA" id="ARBA00022801"/>
    </source>
</evidence>
<evidence type="ECO:0000259" key="6">
    <source>
        <dbReference type="PROSITE" id="PS50994"/>
    </source>
</evidence>
<evidence type="ECO:0000313" key="8">
    <source>
        <dbReference type="Proteomes" id="UP001054821"/>
    </source>
</evidence>
<dbReference type="InterPro" id="IPR039537">
    <property type="entry name" value="Retrotran_Ty1/copia-like"/>
</dbReference>
<dbReference type="InterPro" id="IPR036397">
    <property type="entry name" value="RNaseH_sf"/>
</dbReference>
<evidence type="ECO:0000256" key="3">
    <source>
        <dbReference type="ARBA" id="ARBA00022750"/>
    </source>
</evidence>
<dbReference type="InterPro" id="IPR025724">
    <property type="entry name" value="GAG-pre-integrase_dom"/>
</dbReference>
<dbReference type="PANTHER" id="PTHR42648">
    <property type="entry name" value="TRANSPOSASE, PUTATIVE-RELATED"/>
    <property type="match status" value="1"/>
</dbReference>
<dbReference type="GO" id="GO:0015074">
    <property type="term" value="P:DNA integration"/>
    <property type="evidence" value="ECO:0007669"/>
    <property type="project" value="InterPro"/>
</dbReference>
<dbReference type="SUPFAM" id="SSF56672">
    <property type="entry name" value="DNA/RNA polymerases"/>
    <property type="match status" value="1"/>
</dbReference>
<reference evidence="7 8" key="1">
    <citation type="journal article" date="2022" name="G3 (Bethesda)">
        <title>Whole-genome sequence and methylome profiling of the almond [Prunus dulcis (Mill.) D.A. Webb] cultivar 'Nonpareil'.</title>
        <authorList>
            <person name="D'Amico-Willman K.M."/>
            <person name="Ouma W.Z."/>
            <person name="Meulia T."/>
            <person name="Sideli G.M."/>
            <person name="Gradziel T.M."/>
            <person name="Fresnedo-Ramirez J."/>
        </authorList>
    </citation>
    <scope>NUCLEOTIDE SEQUENCE [LARGE SCALE GENOMIC DNA]</scope>
    <source>
        <strain evidence="7">Clone GOH B32 T37-40</strain>
    </source>
</reference>
<protein>
    <recommendedName>
        <fullName evidence="6">Integrase catalytic domain-containing protein</fullName>
    </recommendedName>
</protein>
<keyword evidence="1" id="KW-0645">Protease</keyword>
<dbReference type="InterPro" id="IPR013103">
    <property type="entry name" value="RVT_2"/>
</dbReference>
<name>A0AAD4YTY5_PRUDU</name>
<comment type="caution">
    <text evidence="7">The sequence shown here is derived from an EMBL/GenBank/DDBJ whole genome shotgun (WGS) entry which is preliminary data.</text>
</comment>
<dbReference type="Proteomes" id="UP001054821">
    <property type="component" value="Chromosome 6"/>
</dbReference>
<dbReference type="EMBL" id="JAJFAZ020000006">
    <property type="protein sequence ID" value="KAI5321306.1"/>
    <property type="molecule type" value="Genomic_DNA"/>
</dbReference>
<gene>
    <name evidence="7" type="ORF">L3X38_030377</name>
</gene>
<feature type="domain" description="Integrase catalytic" evidence="6">
    <location>
        <begin position="497"/>
        <end position="663"/>
    </location>
</feature>
<dbReference type="Gene3D" id="3.30.420.10">
    <property type="entry name" value="Ribonuclease H-like superfamily/Ribonuclease H"/>
    <property type="match status" value="1"/>
</dbReference>
<dbReference type="GO" id="GO:0046872">
    <property type="term" value="F:metal ion binding"/>
    <property type="evidence" value="ECO:0007669"/>
    <property type="project" value="UniProtKB-KW"/>
</dbReference>
<accession>A0AAD4YTY5</accession>
<keyword evidence="2" id="KW-0479">Metal-binding</keyword>
<keyword evidence="3" id="KW-0064">Aspartyl protease</keyword>
<dbReference type="AlphaFoldDB" id="A0AAD4YTY5"/>
<keyword evidence="4" id="KW-0378">Hydrolase</keyword>
<dbReference type="Pfam" id="PF07727">
    <property type="entry name" value="RVT_2"/>
    <property type="match status" value="1"/>
</dbReference>
<organism evidence="7 8">
    <name type="scientific">Prunus dulcis</name>
    <name type="common">Almond</name>
    <name type="synonym">Amygdalus dulcis</name>
    <dbReference type="NCBI Taxonomy" id="3755"/>
    <lineage>
        <taxon>Eukaryota</taxon>
        <taxon>Viridiplantae</taxon>
        <taxon>Streptophyta</taxon>
        <taxon>Embryophyta</taxon>
        <taxon>Tracheophyta</taxon>
        <taxon>Spermatophyta</taxon>
        <taxon>Magnoliopsida</taxon>
        <taxon>eudicotyledons</taxon>
        <taxon>Gunneridae</taxon>
        <taxon>Pentapetalae</taxon>
        <taxon>rosids</taxon>
        <taxon>fabids</taxon>
        <taxon>Rosales</taxon>
        <taxon>Rosaceae</taxon>
        <taxon>Amygdaloideae</taxon>
        <taxon>Amygdaleae</taxon>
        <taxon>Prunus</taxon>
    </lineage>
</organism>
<dbReference type="GO" id="GO:0006508">
    <property type="term" value="P:proteolysis"/>
    <property type="evidence" value="ECO:0007669"/>
    <property type="project" value="UniProtKB-KW"/>
</dbReference>
<dbReference type="SUPFAM" id="SSF53098">
    <property type="entry name" value="Ribonuclease H-like"/>
    <property type="match status" value="1"/>
</dbReference>
<feature type="region of interest" description="Disordered" evidence="5">
    <location>
        <begin position="224"/>
        <end position="267"/>
    </location>
</feature>